<proteinExistence type="predicted"/>
<dbReference type="EMBL" id="CP018835">
    <property type="protein sequence ID" value="ASA54603.1"/>
    <property type="molecule type" value="Genomic_DNA"/>
</dbReference>
<name>A0A1Z2SBP5_VIBGA</name>
<protein>
    <submittedName>
        <fullName evidence="2">Uncharacterized protein</fullName>
    </submittedName>
</protein>
<evidence type="ECO:0000256" key="1">
    <source>
        <dbReference type="SAM" id="MobiDB-lite"/>
    </source>
</evidence>
<organism evidence="2 3">
    <name type="scientific">Vibrio gazogenes</name>
    <dbReference type="NCBI Taxonomy" id="687"/>
    <lineage>
        <taxon>Bacteria</taxon>
        <taxon>Pseudomonadati</taxon>
        <taxon>Pseudomonadota</taxon>
        <taxon>Gammaproteobacteria</taxon>
        <taxon>Vibrionales</taxon>
        <taxon>Vibrionaceae</taxon>
        <taxon>Vibrio</taxon>
    </lineage>
</organism>
<evidence type="ECO:0000313" key="3">
    <source>
        <dbReference type="Proteomes" id="UP000196708"/>
    </source>
</evidence>
<reference evidence="2 3" key="1">
    <citation type="submission" date="2016-12" db="EMBL/GenBank/DDBJ databases">
        <authorList>
            <person name="Song W.-J."/>
            <person name="Kurnit D.M."/>
        </authorList>
    </citation>
    <scope>NUCLEOTIDE SEQUENCE [LARGE SCALE GENOMIC DNA]</scope>
    <source>
        <strain evidence="2 3">ATCC 43942</strain>
    </source>
</reference>
<accession>A0A1Z2SBP5</accession>
<sequence>MSVFAKINQNDTPKTNPEKLPENDVASYAKGVLSDVFRTLLSCRNTYSEYQAHSEMNQVKNGLKGIA</sequence>
<dbReference type="AlphaFoldDB" id="A0A1Z2SBP5"/>
<dbReference type="Proteomes" id="UP000196708">
    <property type="component" value="Chromosome 1"/>
</dbReference>
<evidence type="ECO:0000313" key="2">
    <source>
        <dbReference type="EMBL" id="ASA54603.1"/>
    </source>
</evidence>
<gene>
    <name evidence="2" type="ORF">BSQ33_01880</name>
</gene>
<feature type="region of interest" description="Disordered" evidence="1">
    <location>
        <begin position="1"/>
        <end position="22"/>
    </location>
</feature>
<dbReference type="KEGG" id="vga:BSQ33_01880"/>